<evidence type="ECO:0000256" key="9">
    <source>
        <dbReference type="ARBA" id="ARBA00022840"/>
    </source>
</evidence>
<name>A0A2V1D892_9PLEO</name>
<evidence type="ECO:0000313" key="22">
    <source>
        <dbReference type="Proteomes" id="UP000244855"/>
    </source>
</evidence>
<evidence type="ECO:0000256" key="5">
    <source>
        <dbReference type="ARBA" id="ARBA00022737"/>
    </source>
</evidence>
<comment type="similarity">
    <text evidence="15">Belongs to the helicase family. Dicer subfamily.</text>
</comment>
<dbReference type="InterPro" id="IPR014001">
    <property type="entry name" value="Helicase_ATP-bd"/>
</dbReference>
<reference evidence="21 22" key="1">
    <citation type="journal article" date="2018" name="Sci. Rep.">
        <title>Comparative genomics provides insights into the lifestyle and reveals functional heterogeneity of dark septate endophytic fungi.</title>
        <authorList>
            <person name="Knapp D.G."/>
            <person name="Nemeth J.B."/>
            <person name="Barry K."/>
            <person name="Hainaut M."/>
            <person name="Henrissat B."/>
            <person name="Johnson J."/>
            <person name="Kuo A."/>
            <person name="Lim J.H.P."/>
            <person name="Lipzen A."/>
            <person name="Nolan M."/>
            <person name="Ohm R.A."/>
            <person name="Tamas L."/>
            <person name="Grigoriev I.V."/>
            <person name="Spatafora J.W."/>
            <person name="Nagy L.G."/>
            <person name="Kovacs G.M."/>
        </authorList>
    </citation>
    <scope>NUCLEOTIDE SEQUENCE [LARGE SCALE GENOMIC DNA]</scope>
    <source>
        <strain evidence="21 22">DSE2036</strain>
    </source>
</reference>
<evidence type="ECO:0000256" key="12">
    <source>
        <dbReference type="ARBA" id="ARBA00023118"/>
    </source>
</evidence>
<dbReference type="GO" id="GO:0004386">
    <property type="term" value="F:helicase activity"/>
    <property type="evidence" value="ECO:0007669"/>
    <property type="project" value="UniProtKB-KW"/>
</dbReference>
<feature type="compositionally biased region" description="Acidic residues" evidence="16">
    <location>
        <begin position="1420"/>
        <end position="1432"/>
    </location>
</feature>
<evidence type="ECO:0000259" key="18">
    <source>
        <dbReference type="PROSITE" id="PS51192"/>
    </source>
</evidence>
<dbReference type="PROSITE" id="PS51192">
    <property type="entry name" value="HELICASE_ATP_BIND_1"/>
    <property type="match status" value="1"/>
</dbReference>
<keyword evidence="10" id="KW-0460">Magnesium</keyword>
<dbReference type="Pfam" id="PF03368">
    <property type="entry name" value="Dicer_dimer"/>
    <property type="match status" value="1"/>
</dbReference>
<keyword evidence="3" id="KW-0930">Antiviral protein</keyword>
<dbReference type="Gene3D" id="1.10.1520.10">
    <property type="entry name" value="Ribonuclease III domain"/>
    <property type="match status" value="2"/>
</dbReference>
<feature type="domain" description="Helicase ATP-binding" evidence="18">
    <location>
        <begin position="22"/>
        <end position="203"/>
    </location>
</feature>
<gene>
    <name evidence="21" type="ORF">DM02DRAFT_676255</name>
</gene>
<evidence type="ECO:0000256" key="10">
    <source>
        <dbReference type="ARBA" id="ARBA00022842"/>
    </source>
</evidence>
<dbReference type="OrthoDB" id="416741at2759"/>
<evidence type="ECO:0000259" key="19">
    <source>
        <dbReference type="PROSITE" id="PS51194"/>
    </source>
</evidence>
<evidence type="ECO:0000256" key="16">
    <source>
        <dbReference type="SAM" id="MobiDB-lite"/>
    </source>
</evidence>
<dbReference type="GO" id="GO:0005524">
    <property type="term" value="F:ATP binding"/>
    <property type="evidence" value="ECO:0007669"/>
    <property type="project" value="UniProtKB-KW"/>
</dbReference>
<dbReference type="GO" id="GO:0046872">
    <property type="term" value="F:metal ion binding"/>
    <property type="evidence" value="ECO:0007669"/>
    <property type="project" value="UniProtKB-KW"/>
</dbReference>
<dbReference type="InterPro" id="IPR036389">
    <property type="entry name" value="RNase_III_sf"/>
</dbReference>
<sequence>MTVPTAGREDENFRLRPYQAEMVEESLKTNIIVVMDTGSGKTHIALARTAAELETCDSNKLVWFLSPTVALCHQQSQLFESNFPVFGVRDLAGRDDIEHWSDQRTWDSVFDNVRIVISTPQILLDALYHGFIQTKSLALIIFDEAHHCTGNHPANKILQEFCNPLYRSRYRSLEAPRILGLSASPVMKADASGSDLRKIEKNMNAVAKSPKLHRSDLLRFVHRPELFRIEYPLTTVPPPPLLEALKNEFNNYDLEKDPYVVSLLAEHRLGHDVTRKLEKVFQKHETYCSAQLKTLLAKTVDTFEELGPSAAEWYLRRCVAQFDTMWKIEQQLSGWSDGEKQHLSAILRRLPLPDGDWTPGDISRSLSPKVHTLINLLANEPHLDLTGLVFIEQRVWVAALLEILTTHPKTKDKFKFGTFVGSSQSSKRNANIANILEPRNQQETLDSFRAGDINVILATSVLEEGIDVSSCHLVICFERPKNLKSFIQRRGRARKQHSRYYIFTPLEPESTRALDKWESLEEEMKRAYLDDKRHIEAAQERESLREQSNRVYRIESTGALLTFENASQHLNHFCSTVTSKEYVDTRPQFTIEETPGIGISAKVTLPLSVDAAVRTAQSYEVWQTERMAVKDVCFQAYTALHQAGLVNDNLLPDKINAQDVALEFQIRDNTPSLMSVSTVLKPWLAAVAHGKRAPFVLHRTLLELRKPNQEPLFMQSLTPIEIPKMQRLALHWNRSTQYSVTYSSLGSAMFNESYIQLMRSVTNKIFQSVFHGRMQSNENDFVWLLIPSDASGALWDYTQLSTWHDNTNGDQPASGMIALGNFDTSNWGLMSVQGDMRKFLPRSIHPNPELDAGFSVEAIRLPRRRDFLHALRGQERESEAYSAVQDLVASETVVSNLPANYTIFALFAPSIIHTVELYMVADTLRTSLLAPAQFQPEHIPLILQALTASSVGEQSNYQRLEFLGDCILKYITSLHLMSQNLHSPESFLTGKKGKLVSNGFAARSALSIGLDKFILDKRFTGAKWAPQYLSDLAHDPEEKRILSSKILADVIESLIGASYITGGFPMALSCVRALLPSEPWTSLPVASAMLFDAAPSDLTITSLSNIETLISYTFTKKPLLLQALTHPDYQGPVESGTYERLEFLGDAVLDYIISRRLYAHAPELPHQKMHSIRAAMANASFLAFRMFETTLPIPSSTLSPSLSSFPGSSTSPLTRSLTLAQMLRFTSPLLSQARQAALTQHLQHRDHILHALTHDTRFPWHLFSLIDAPKFLSDIVESVLGAIFVDSRGDIAACEAYVETLGILPALRRVLGDGVDCLHPKERLGVLAGEKKVVYRRVGVGEGGGDGNAGGGGGSASASGNGGGVYRVKVSVGGVDVGGVVEGVKRVNAETMAAWAAVGILEDGGGSEIREEEVAMDVDGDLEMVEGDDEEGGGGVGIGEEEDDEEDEWFDAEEVKEVA</sequence>
<feature type="region of interest" description="Disordered" evidence="16">
    <location>
        <begin position="1420"/>
        <end position="1459"/>
    </location>
</feature>
<keyword evidence="4" id="KW-0479">Metal-binding</keyword>
<dbReference type="Pfam" id="PF00271">
    <property type="entry name" value="Helicase_C"/>
    <property type="match status" value="1"/>
</dbReference>
<feature type="domain" description="RNase III" evidence="17">
    <location>
        <begin position="934"/>
        <end position="1063"/>
    </location>
</feature>
<dbReference type="STRING" id="97972.A0A2V1D892"/>
<dbReference type="FunFam" id="3.40.50.300:FF:001669">
    <property type="entry name" value="Dicer-like protein 1"/>
    <property type="match status" value="1"/>
</dbReference>
<evidence type="ECO:0000256" key="6">
    <source>
        <dbReference type="ARBA" id="ARBA00022741"/>
    </source>
</evidence>
<dbReference type="SUPFAM" id="SSF52540">
    <property type="entry name" value="P-loop containing nucleoside triphosphate hydrolases"/>
    <property type="match status" value="1"/>
</dbReference>
<keyword evidence="11 15" id="KW-0694">RNA-binding</keyword>
<dbReference type="InterPro" id="IPR027417">
    <property type="entry name" value="P-loop_NTPase"/>
</dbReference>
<dbReference type="PROSITE" id="PS51327">
    <property type="entry name" value="DICER_DSRBF"/>
    <property type="match status" value="1"/>
</dbReference>
<dbReference type="FunFam" id="1.10.1520.10:FF:000032">
    <property type="entry name" value="Dicer-like protein 2"/>
    <property type="match status" value="1"/>
</dbReference>
<dbReference type="CDD" id="cd18034">
    <property type="entry name" value="DEXHc_dicer"/>
    <property type="match status" value="1"/>
</dbReference>
<keyword evidence="6" id="KW-0547">Nucleotide-binding</keyword>
<dbReference type="SMART" id="SM00490">
    <property type="entry name" value="HELICc"/>
    <property type="match status" value="1"/>
</dbReference>
<evidence type="ECO:0000256" key="8">
    <source>
        <dbReference type="ARBA" id="ARBA00022806"/>
    </source>
</evidence>
<evidence type="ECO:0000256" key="1">
    <source>
        <dbReference type="ARBA" id="ARBA00001936"/>
    </source>
</evidence>
<keyword evidence="5" id="KW-0677">Repeat</keyword>
<dbReference type="EMBL" id="KZ805539">
    <property type="protein sequence ID" value="PVH94346.1"/>
    <property type="molecule type" value="Genomic_DNA"/>
</dbReference>
<keyword evidence="9" id="KW-0067">ATP-binding</keyword>
<feature type="compositionally biased region" description="Acidic residues" evidence="16">
    <location>
        <begin position="1439"/>
        <end position="1452"/>
    </location>
</feature>
<comment type="function">
    <text evidence="14">Dicer-like endonuclease involved in cleaving double-stranded RNA in the RNA interference (RNAi) pathway. Produces 21 to 25 bp dsRNAs (siRNAs) which target the selective destruction of homologous RNAs leading to sequence-specific suppression of gene expression, called post-transcriptional gene silencing (PTGS). Part of a broad host defense response against viral infection and transposons.</text>
</comment>
<dbReference type="GO" id="GO:0005634">
    <property type="term" value="C:nucleus"/>
    <property type="evidence" value="ECO:0007669"/>
    <property type="project" value="TreeGrafter"/>
</dbReference>
<dbReference type="Gene3D" id="3.30.160.380">
    <property type="entry name" value="Dicer dimerisation domain"/>
    <property type="match status" value="1"/>
</dbReference>
<dbReference type="InterPro" id="IPR011545">
    <property type="entry name" value="DEAD/DEAH_box_helicase_dom"/>
</dbReference>
<keyword evidence="8" id="KW-0347">Helicase</keyword>
<protein>
    <submittedName>
        <fullName evidence="21">P-loop containing nucleoside triphosphate hydrolase protein</fullName>
    </submittedName>
</protein>
<organism evidence="21 22">
    <name type="scientific">Periconia macrospinosa</name>
    <dbReference type="NCBI Taxonomy" id="97972"/>
    <lineage>
        <taxon>Eukaryota</taxon>
        <taxon>Fungi</taxon>
        <taxon>Dikarya</taxon>
        <taxon>Ascomycota</taxon>
        <taxon>Pezizomycotina</taxon>
        <taxon>Dothideomycetes</taxon>
        <taxon>Pleosporomycetidae</taxon>
        <taxon>Pleosporales</taxon>
        <taxon>Massarineae</taxon>
        <taxon>Periconiaceae</taxon>
        <taxon>Periconia</taxon>
    </lineage>
</organism>
<comment type="cofactor">
    <cofactor evidence="2">
        <name>Mg(2+)</name>
        <dbReference type="ChEBI" id="CHEBI:18420"/>
    </cofactor>
</comment>
<keyword evidence="13" id="KW-0464">Manganese</keyword>
<keyword evidence="22" id="KW-1185">Reference proteome</keyword>
<dbReference type="InterPro" id="IPR005034">
    <property type="entry name" value="Dicer_dimerisation"/>
</dbReference>
<evidence type="ECO:0000256" key="14">
    <source>
        <dbReference type="ARBA" id="ARBA00025403"/>
    </source>
</evidence>
<dbReference type="GO" id="GO:0051607">
    <property type="term" value="P:defense response to virus"/>
    <property type="evidence" value="ECO:0007669"/>
    <property type="project" value="UniProtKB-KW"/>
</dbReference>
<dbReference type="GO" id="GO:0030422">
    <property type="term" value="P:siRNA processing"/>
    <property type="evidence" value="ECO:0007669"/>
    <property type="project" value="TreeGrafter"/>
</dbReference>
<proteinExistence type="inferred from homology"/>
<dbReference type="GO" id="GO:0005737">
    <property type="term" value="C:cytoplasm"/>
    <property type="evidence" value="ECO:0007669"/>
    <property type="project" value="TreeGrafter"/>
</dbReference>
<dbReference type="Pfam" id="PF00270">
    <property type="entry name" value="DEAD"/>
    <property type="match status" value="1"/>
</dbReference>
<dbReference type="InterPro" id="IPR001650">
    <property type="entry name" value="Helicase_C-like"/>
</dbReference>
<dbReference type="InterPro" id="IPR000999">
    <property type="entry name" value="RNase_III_dom"/>
</dbReference>
<dbReference type="SMART" id="SM00535">
    <property type="entry name" value="RIBOc"/>
    <property type="match status" value="2"/>
</dbReference>
<feature type="domain" description="RNase III" evidence="17">
    <location>
        <begin position="1103"/>
        <end position="1288"/>
    </location>
</feature>
<dbReference type="Proteomes" id="UP000244855">
    <property type="component" value="Unassembled WGS sequence"/>
</dbReference>
<evidence type="ECO:0000256" key="4">
    <source>
        <dbReference type="ARBA" id="ARBA00022723"/>
    </source>
</evidence>
<evidence type="ECO:0000256" key="2">
    <source>
        <dbReference type="ARBA" id="ARBA00001946"/>
    </source>
</evidence>
<feature type="domain" description="Dicer dsRNA-binding fold" evidence="20">
    <location>
        <begin position="566"/>
        <end position="660"/>
    </location>
</feature>
<dbReference type="PANTHER" id="PTHR14950">
    <property type="entry name" value="DICER-RELATED"/>
    <property type="match status" value="1"/>
</dbReference>
<evidence type="ECO:0000259" key="20">
    <source>
        <dbReference type="PROSITE" id="PS51327"/>
    </source>
</evidence>
<accession>A0A2V1D892</accession>
<feature type="domain" description="Helicase C-terminal" evidence="19">
    <location>
        <begin position="369"/>
        <end position="535"/>
    </location>
</feature>
<evidence type="ECO:0000256" key="15">
    <source>
        <dbReference type="PROSITE-ProRule" id="PRU00657"/>
    </source>
</evidence>
<dbReference type="GO" id="GO:0003723">
    <property type="term" value="F:RNA binding"/>
    <property type="evidence" value="ECO:0007669"/>
    <property type="project" value="UniProtKB-UniRule"/>
</dbReference>
<dbReference type="Pfam" id="PF00636">
    <property type="entry name" value="Ribonuclease_3"/>
    <property type="match status" value="2"/>
</dbReference>
<comment type="cofactor">
    <cofactor evidence="1">
        <name>Mn(2+)</name>
        <dbReference type="ChEBI" id="CHEBI:29035"/>
    </cofactor>
</comment>
<keyword evidence="7 21" id="KW-0378">Hydrolase</keyword>
<dbReference type="PANTHER" id="PTHR14950:SF37">
    <property type="entry name" value="ENDORIBONUCLEASE DICER"/>
    <property type="match status" value="1"/>
</dbReference>
<dbReference type="PROSITE" id="PS51194">
    <property type="entry name" value="HELICASE_CTER"/>
    <property type="match status" value="1"/>
</dbReference>
<evidence type="ECO:0000259" key="17">
    <source>
        <dbReference type="PROSITE" id="PS50142"/>
    </source>
</evidence>
<dbReference type="GO" id="GO:0004525">
    <property type="term" value="F:ribonuclease III activity"/>
    <property type="evidence" value="ECO:0007669"/>
    <property type="project" value="InterPro"/>
</dbReference>
<evidence type="ECO:0000256" key="3">
    <source>
        <dbReference type="ARBA" id="ARBA00022721"/>
    </source>
</evidence>
<keyword evidence="12" id="KW-0051">Antiviral defense</keyword>
<dbReference type="CDD" id="cd00593">
    <property type="entry name" value="RIBOc"/>
    <property type="match status" value="2"/>
</dbReference>
<dbReference type="InterPro" id="IPR038248">
    <property type="entry name" value="Dicer_dimer_sf"/>
</dbReference>
<dbReference type="CDD" id="cd18802">
    <property type="entry name" value="SF2_C_dicer"/>
    <property type="match status" value="1"/>
</dbReference>
<evidence type="ECO:0000256" key="7">
    <source>
        <dbReference type="ARBA" id="ARBA00022801"/>
    </source>
</evidence>
<evidence type="ECO:0000256" key="11">
    <source>
        <dbReference type="ARBA" id="ARBA00022884"/>
    </source>
</evidence>
<dbReference type="PROSITE" id="PS00517">
    <property type="entry name" value="RNASE_3_1"/>
    <property type="match status" value="1"/>
</dbReference>
<evidence type="ECO:0000256" key="13">
    <source>
        <dbReference type="ARBA" id="ARBA00023211"/>
    </source>
</evidence>
<evidence type="ECO:0000313" key="21">
    <source>
        <dbReference type="EMBL" id="PVH94346.1"/>
    </source>
</evidence>
<dbReference type="PROSITE" id="PS50142">
    <property type="entry name" value="RNASE_3_2"/>
    <property type="match status" value="2"/>
</dbReference>
<dbReference type="GO" id="GO:0050688">
    <property type="term" value="P:regulation of defense response to virus"/>
    <property type="evidence" value="ECO:0007669"/>
    <property type="project" value="UniProtKB-KW"/>
</dbReference>
<dbReference type="SUPFAM" id="SSF69065">
    <property type="entry name" value="RNase III domain-like"/>
    <property type="match status" value="2"/>
</dbReference>
<dbReference type="Gene3D" id="3.40.50.300">
    <property type="entry name" value="P-loop containing nucleotide triphosphate hydrolases"/>
    <property type="match status" value="2"/>
</dbReference>
<dbReference type="SMART" id="SM00487">
    <property type="entry name" value="DEXDc"/>
    <property type="match status" value="1"/>
</dbReference>